<evidence type="ECO:0000256" key="2">
    <source>
        <dbReference type="ARBA" id="ARBA00022475"/>
    </source>
</evidence>
<dbReference type="Proteomes" id="UP000008332">
    <property type="component" value="Chromosome"/>
</dbReference>
<evidence type="ECO:0000256" key="8">
    <source>
        <dbReference type="SAM" id="Phobius"/>
    </source>
</evidence>
<dbReference type="GO" id="GO:0008137">
    <property type="term" value="F:NADH dehydrogenase (ubiquinone) activity"/>
    <property type="evidence" value="ECO:0007669"/>
    <property type="project" value="InterPro"/>
</dbReference>
<dbReference type="GO" id="GO:0016491">
    <property type="term" value="F:oxidoreductase activity"/>
    <property type="evidence" value="ECO:0007669"/>
    <property type="project" value="UniProtKB-KW"/>
</dbReference>
<dbReference type="KEGG" id="rfr:Rfer_3292"/>
<feature type="transmembrane region" description="Helical" evidence="8">
    <location>
        <begin position="214"/>
        <end position="239"/>
    </location>
</feature>
<dbReference type="OrthoDB" id="9768329at2"/>
<dbReference type="Pfam" id="PF00361">
    <property type="entry name" value="Proton_antipo_M"/>
    <property type="match status" value="1"/>
</dbReference>
<feature type="domain" description="NADH:quinone oxidoreductase/Mrp antiporter transmembrane" evidence="9">
    <location>
        <begin position="139"/>
        <end position="422"/>
    </location>
</feature>
<dbReference type="NCBIfam" id="NF005086">
    <property type="entry name" value="PRK06521.1"/>
    <property type="match status" value="1"/>
</dbReference>
<dbReference type="EC" id="1.6.99.5" evidence="10"/>
<dbReference type="RefSeq" id="WP_011465564.1">
    <property type="nucleotide sequence ID" value="NC_007908.1"/>
</dbReference>
<evidence type="ECO:0000256" key="7">
    <source>
        <dbReference type="RuleBase" id="RU000320"/>
    </source>
</evidence>
<evidence type="ECO:0000259" key="9">
    <source>
        <dbReference type="Pfam" id="PF00361"/>
    </source>
</evidence>
<dbReference type="GO" id="GO:0042773">
    <property type="term" value="P:ATP synthesis coupled electron transport"/>
    <property type="evidence" value="ECO:0007669"/>
    <property type="project" value="InterPro"/>
</dbReference>
<dbReference type="PANTHER" id="PTHR42682">
    <property type="entry name" value="HYDROGENASE-4 COMPONENT F"/>
    <property type="match status" value="1"/>
</dbReference>
<dbReference type="PRINTS" id="PR01437">
    <property type="entry name" value="NUOXDRDTASE4"/>
</dbReference>
<name>Q21TA2_ALBFT</name>
<sequence length="674" mass="73741">MNAFFHPLSWVHLDWVLVVVVAWLLIGVLGVLALRRFRLVAVVLFPAGGLVALLLLGVGLSAAFSVPEVAVLPIGLPQLPFHLRLDSLSAFFLIVIGGVGAGVSAFAAGYFRQGEGTPPGLICLEYHIFLASIAMVVIADDAYAFMVVWETMAFSSFFLVIANHRIPEIRFAGYLYMLVAHIGALGILLCFGVLQANTGDYTFANMRAQHLSPFWGSVAFVLAVFGFGAKAGILPLHAWLPEAHPAAPSPFSALMSGVMLKIALYGILRVSFDLLQTKIWWWGVLLMAIGLSTALFGVVFSTVQVEMKRLLAYSSIENVGLICTGFGLSLLFSSYGMHALAALALTAALYHLLSHAFFKSLLFCSTGAVLHATGERSLGKLGGLMRYMPWVAWPTLIGVLACAGLPPFGGFVAEWLLLQSFLFTSGLPSSVLNMLVPVLAALIALIAALSGYTMVKYFGVIFLGQPREEKLSGAHDAGTWERAGMLWLTAGCVVLGLFPNQVIALIDPVTQLLVSAGLVKTVAASGWLLVPVSIERASYAPAIFLLGVMFFFALTYLLVRRFYSGRIRRAPAWDCGYPWQDARMQDTAEGFGQPIRQIFEPMFRMKRELPSPFDEQPRYRVTVEDPLWYWLYLPIARLVERISKVIGLLQQGRIAVYLMYSFLTLIVVLLVVKQ</sequence>
<dbReference type="STRING" id="338969.Rfer_3292"/>
<keyword evidence="5 10" id="KW-0560">Oxidoreductase</keyword>
<dbReference type="InterPro" id="IPR001750">
    <property type="entry name" value="ND/Mrp_TM"/>
</dbReference>
<keyword evidence="4 8" id="KW-1133">Transmembrane helix</keyword>
<keyword evidence="3 7" id="KW-0812">Transmembrane</keyword>
<dbReference type="AlphaFoldDB" id="Q21TA2"/>
<reference evidence="11" key="1">
    <citation type="submission" date="2006-02" db="EMBL/GenBank/DDBJ databases">
        <title>Complete sequence of chromosome of Rhodoferax ferrireducens DSM 15236.</title>
        <authorList>
            <person name="Copeland A."/>
            <person name="Lucas S."/>
            <person name="Lapidus A."/>
            <person name="Barry K."/>
            <person name="Detter J.C."/>
            <person name="Glavina del Rio T."/>
            <person name="Hammon N."/>
            <person name="Israni S."/>
            <person name="Pitluck S."/>
            <person name="Brettin T."/>
            <person name="Bruce D."/>
            <person name="Han C."/>
            <person name="Tapia R."/>
            <person name="Gilna P."/>
            <person name="Kiss H."/>
            <person name="Schmutz J."/>
            <person name="Larimer F."/>
            <person name="Land M."/>
            <person name="Kyrpides N."/>
            <person name="Ivanova N."/>
            <person name="Richardson P."/>
        </authorList>
    </citation>
    <scope>NUCLEOTIDE SEQUENCE [LARGE SCALE GENOMIC DNA]</scope>
    <source>
        <strain evidence="11">ATCC BAA-621 / DSM 15236 / T118</strain>
    </source>
</reference>
<gene>
    <name evidence="10" type="ordered locus">Rfer_3292</name>
</gene>
<feature type="transmembrane region" description="Helical" evidence="8">
    <location>
        <begin position="654"/>
        <end position="672"/>
    </location>
</feature>
<proteinExistence type="predicted"/>
<accession>Q21TA2</accession>
<dbReference type="PANTHER" id="PTHR42682:SF3">
    <property type="entry name" value="FORMATE HYDROGENLYASE SUBUNIT 3-RELATED"/>
    <property type="match status" value="1"/>
</dbReference>
<evidence type="ECO:0000256" key="5">
    <source>
        <dbReference type="ARBA" id="ARBA00023002"/>
    </source>
</evidence>
<keyword evidence="11" id="KW-1185">Reference proteome</keyword>
<evidence type="ECO:0000256" key="6">
    <source>
        <dbReference type="ARBA" id="ARBA00023136"/>
    </source>
</evidence>
<feature type="transmembrane region" description="Helical" evidence="8">
    <location>
        <begin position="485"/>
        <end position="506"/>
    </location>
</feature>
<feature type="transmembrane region" description="Helical" evidence="8">
    <location>
        <begin position="390"/>
        <end position="418"/>
    </location>
</feature>
<evidence type="ECO:0000256" key="1">
    <source>
        <dbReference type="ARBA" id="ARBA00004651"/>
    </source>
</evidence>
<evidence type="ECO:0000256" key="4">
    <source>
        <dbReference type="ARBA" id="ARBA00022989"/>
    </source>
</evidence>
<dbReference type="EMBL" id="CP000267">
    <property type="protein sequence ID" value="ABD71001.1"/>
    <property type="molecule type" value="Genomic_DNA"/>
</dbReference>
<organism evidence="10 11">
    <name type="scientific">Albidiferax ferrireducens (strain ATCC BAA-621 / DSM 15236 / T118)</name>
    <name type="common">Rhodoferax ferrireducens</name>
    <dbReference type="NCBI Taxonomy" id="338969"/>
    <lineage>
        <taxon>Bacteria</taxon>
        <taxon>Pseudomonadati</taxon>
        <taxon>Pseudomonadota</taxon>
        <taxon>Betaproteobacteria</taxon>
        <taxon>Burkholderiales</taxon>
        <taxon>Comamonadaceae</taxon>
        <taxon>Rhodoferax</taxon>
    </lineage>
</organism>
<keyword evidence="2" id="KW-1003">Cell membrane</keyword>
<dbReference type="InterPro" id="IPR052175">
    <property type="entry name" value="ComplexI-like_HydComp"/>
</dbReference>
<feature type="transmembrane region" description="Helical" evidence="8">
    <location>
        <begin position="539"/>
        <end position="559"/>
    </location>
</feature>
<feature type="transmembrane region" description="Helical" evidence="8">
    <location>
        <begin position="41"/>
        <end position="67"/>
    </location>
</feature>
<dbReference type="HOGENOM" id="CLU_007100_8_1_4"/>
<feature type="transmembrane region" description="Helical" evidence="8">
    <location>
        <begin position="438"/>
        <end position="464"/>
    </location>
</feature>
<feature type="transmembrane region" description="Helical" evidence="8">
    <location>
        <begin position="280"/>
        <end position="303"/>
    </location>
</feature>
<feature type="transmembrane region" description="Helical" evidence="8">
    <location>
        <begin position="251"/>
        <end position="268"/>
    </location>
</feature>
<feature type="transmembrane region" description="Helical" evidence="8">
    <location>
        <begin position="144"/>
        <end position="162"/>
    </location>
</feature>
<feature type="transmembrane region" description="Helical" evidence="8">
    <location>
        <begin position="87"/>
        <end position="108"/>
    </location>
</feature>
<dbReference type="InterPro" id="IPR003918">
    <property type="entry name" value="NADH_UbQ_OxRdtase"/>
</dbReference>
<evidence type="ECO:0000256" key="3">
    <source>
        <dbReference type="ARBA" id="ARBA00022692"/>
    </source>
</evidence>
<comment type="subcellular location">
    <subcellularLocation>
        <location evidence="1">Cell membrane</location>
        <topology evidence="1">Multi-pass membrane protein</topology>
    </subcellularLocation>
    <subcellularLocation>
        <location evidence="7">Membrane</location>
        <topology evidence="7">Multi-pass membrane protein</topology>
    </subcellularLocation>
</comment>
<keyword evidence="6 8" id="KW-0472">Membrane</keyword>
<dbReference type="GO" id="GO:0005886">
    <property type="term" value="C:plasma membrane"/>
    <property type="evidence" value="ECO:0007669"/>
    <property type="project" value="UniProtKB-SubCell"/>
</dbReference>
<evidence type="ECO:0000313" key="11">
    <source>
        <dbReference type="Proteomes" id="UP000008332"/>
    </source>
</evidence>
<feature type="transmembrane region" description="Helical" evidence="8">
    <location>
        <begin position="174"/>
        <end position="194"/>
    </location>
</feature>
<dbReference type="eggNOG" id="COG0651">
    <property type="taxonomic scope" value="Bacteria"/>
</dbReference>
<protein>
    <submittedName>
        <fullName evidence="10">NADH dehydrogenase (Quinone)</fullName>
        <ecNumber evidence="10">1.6.99.5</ecNumber>
    </submittedName>
</protein>
<feature type="transmembrane region" description="Helical" evidence="8">
    <location>
        <begin position="15"/>
        <end position="34"/>
    </location>
</feature>
<evidence type="ECO:0000313" key="10">
    <source>
        <dbReference type="EMBL" id="ABD71001.1"/>
    </source>
</evidence>
<feature type="transmembrane region" description="Helical" evidence="8">
    <location>
        <begin position="310"/>
        <end position="329"/>
    </location>
</feature>
<feature type="transmembrane region" description="Helical" evidence="8">
    <location>
        <begin position="120"/>
        <end position="138"/>
    </location>
</feature>